<keyword evidence="6 10" id="KW-0812">Transmembrane</keyword>
<comment type="subcellular location">
    <subcellularLocation>
        <location evidence="10">Cell inner membrane</location>
    </subcellularLocation>
    <subcellularLocation>
        <location evidence="2">Cell membrane</location>
        <topology evidence="2">Single-pass membrane protein</topology>
    </subcellularLocation>
</comment>
<dbReference type="EMBL" id="JAHRWL010000001">
    <property type="protein sequence ID" value="MBV2359280.1"/>
    <property type="molecule type" value="Genomic_DNA"/>
</dbReference>
<dbReference type="InterPro" id="IPR005503">
    <property type="entry name" value="FliL"/>
</dbReference>
<accession>A0ABS6N6Y6</accession>
<evidence type="ECO:0000256" key="9">
    <source>
        <dbReference type="ARBA" id="ARBA00023136"/>
    </source>
</evidence>
<keyword evidence="7 10" id="KW-0283">Flagellar rotation</keyword>
<comment type="caution">
    <text evidence="11">The sequence shown here is derived from an EMBL/GenBank/DDBJ whole genome shotgun (WGS) entry which is preliminary data.</text>
</comment>
<keyword evidence="11" id="KW-0282">Flagellum</keyword>
<evidence type="ECO:0000313" key="12">
    <source>
        <dbReference type="Proteomes" id="UP001166293"/>
    </source>
</evidence>
<protein>
    <recommendedName>
        <fullName evidence="10">Flagellar protein FliL</fullName>
    </recommendedName>
</protein>
<sequence>MSDTTVADAPPPASKKGKLPLILGLVLALAGGGGGFFAVQSGMLDGLLGGKSGDSHAAPDKAAKDDHDDGKGVGDIAFVEIPPLVISLGPNSTARHLRFTASLEVPKSSTGEVTTLMPRIQDVLNGYLRALRPSDIESPGALIELRAQMLRRIQMVVGSGNVRDLLVIEFMLN</sequence>
<keyword evidence="11" id="KW-0969">Cilium</keyword>
<dbReference type="Proteomes" id="UP001166293">
    <property type="component" value="Unassembled WGS sequence"/>
</dbReference>
<keyword evidence="9 10" id="KW-0472">Membrane</keyword>
<comment type="similarity">
    <text evidence="3 10">Belongs to the FliL family.</text>
</comment>
<evidence type="ECO:0000256" key="6">
    <source>
        <dbReference type="ARBA" id="ARBA00022692"/>
    </source>
</evidence>
<reference evidence="11" key="1">
    <citation type="submission" date="2021-06" db="EMBL/GenBank/DDBJ databases">
        <title>Thalassococcus sp. CAU 1522 isolated from sea sand, Republic of Korea.</title>
        <authorList>
            <person name="Kim W."/>
        </authorList>
    </citation>
    <scope>NUCLEOTIDE SEQUENCE</scope>
    <source>
        <strain evidence="11">CAU 1522</strain>
    </source>
</reference>
<keyword evidence="5 10" id="KW-0145">Chemotaxis</keyword>
<keyword evidence="10" id="KW-0997">Cell inner membrane</keyword>
<proteinExistence type="inferred from homology"/>
<keyword evidence="12" id="KW-1185">Reference proteome</keyword>
<evidence type="ECO:0000256" key="7">
    <source>
        <dbReference type="ARBA" id="ARBA00022779"/>
    </source>
</evidence>
<evidence type="ECO:0000256" key="2">
    <source>
        <dbReference type="ARBA" id="ARBA00004162"/>
    </source>
</evidence>
<evidence type="ECO:0000256" key="10">
    <source>
        <dbReference type="RuleBase" id="RU364125"/>
    </source>
</evidence>
<keyword evidence="4" id="KW-1003">Cell membrane</keyword>
<keyword evidence="11" id="KW-0966">Cell projection</keyword>
<keyword evidence="8 10" id="KW-1133">Transmembrane helix</keyword>
<evidence type="ECO:0000256" key="4">
    <source>
        <dbReference type="ARBA" id="ARBA00022475"/>
    </source>
</evidence>
<evidence type="ECO:0000313" key="11">
    <source>
        <dbReference type="EMBL" id="MBV2359280.1"/>
    </source>
</evidence>
<dbReference type="RefSeq" id="WP_217777101.1">
    <property type="nucleotide sequence ID" value="NZ_JAHRWL010000001.1"/>
</dbReference>
<dbReference type="Pfam" id="PF03748">
    <property type="entry name" value="FliL"/>
    <property type="match status" value="1"/>
</dbReference>
<organism evidence="11 12">
    <name type="scientific">Thalassococcus arenae</name>
    <dbReference type="NCBI Taxonomy" id="2851652"/>
    <lineage>
        <taxon>Bacteria</taxon>
        <taxon>Pseudomonadati</taxon>
        <taxon>Pseudomonadota</taxon>
        <taxon>Alphaproteobacteria</taxon>
        <taxon>Rhodobacterales</taxon>
        <taxon>Roseobacteraceae</taxon>
        <taxon>Thalassococcus</taxon>
    </lineage>
</organism>
<evidence type="ECO:0000256" key="3">
    <source>
        <dbReference type="ARBA" id="ARBA00008281"/>
    </source>
</evidence>
<evidence type="ECO:0000256" key="8">
    <source>
        <dbReference type="ARBA" id="ARBA00022989"/>
    </source>
</evidence>
<name>A0ABS6N6Y6_9RHOB</name>
<evidence type="ECO:0000256" key="1">
    <source>
        <dbReference type="ARBA" id="ARBA00002254"/>
    </source>
</evidence>
<evidence type="ECO:0000256" key="5">
    <source>
        <dbReference type="ARBA" id="ARBA00022500"/>
    </source>
</evidence>
<gene>
    <name evidence="11" type="ORF">KUH32_05820</name>
</gene>
<comment type="function">
    <text evidence="1 10">Controls the rotational direction of flagella during chemotaxis.</text>
</comment>
<feature type="transmembrane region" description="Helical" evidence="10">
    <location>
        <begin position="20"/>
        <end position="39"/>
    </location>
</feature>